<proteinExistence type="inferred from homology"/>
<dbReference type="HAMAP" id="MF_00234">
    <property type="entry name" value="Adenylate_kinase_AdkA"/>
    <property type="match status" value="1"/>
</dbReference>
<dbReference type="EMBL" id="CP002100">
    <property type="protein sequence ID" value="ADN51736.1"/>
    <property type="molecule type" value="Genomic_DNA"/>
</dbReference>
<dbReference type="NCBIfam" id="NF003122">
    <property type="entry name" value="PRK04040.1"/>
    <property type="match status" value="1"/>
</dbReference>
<dbReference type="eggNOG" id="arCOG01039">
    <property type="taxonomic scope" value="Archaea"/>
</dbReference>
<dbReference type="GO" id="GO:0005737">
    <property type="term" value="C:cytoplasm"/>
    <property type="evidence" value="ECO:0007669"/>
    <property type="project" value="UniProtKB-SubCell"/>
</dbReference>
<dbReference type="InterPro" id="IPR023477">
    <property type="entry name" value="Adenylate_kinase_AdkA"/>
</dbReference>
<evidence type="ECO:0000256" key="5">
    <source>
        <dbReference type="ARBA" id="ARBA00019926"/>
    </source>
</evidence>
<keyword evidence="9 12" id="KW-0418">Kinase</keyword>
<evidence type="ECO:0000256" key="6">
    <source>
        <dbReference type="ARBA" id="ARBA00022490"/>
    </source>
</evidence>
<evidence type="ECO:0000256" key="7">
    <source>
        <dbReference type="ARBA" id="ARBA00022679"/>
    </source>
</evidence>
<comment type="subcellular location">
    <subcellularLocation>
        <location evidence="2 12">Cytoplasm</location>
    </subcellularLocation>
</comment>
<evidence type="ECO:0000256" key="11">
    <source>
        <dbReference type="ARBA" id="ARBA00033336"/>
    </source>
</evidence>
<dbReference type="SUPFAM" id="SSF52540">
    <property type="entry name" value="P-loop containing nucleoside triphosphate hydrolases"/>
    <property type="match status" value="1"/>
</dbReference>
<reference evidence="13 14" key="1">
    <citation type="journal article" date="2010" name="Stand. Genomic Sci.">
        <title>Complete genome sequence of Vulcanisaeta distributa type strain (IC-017).</title>
        <authorList>
            <person name="Mavromatis K."/>
            <person name="Sikorski J."/>
            <person name="Pabst E."/>
            <person name="Teshima H."/>
            <person name="Lapidus A."/>
            <person name="Lucas S."/>
            <person name="Nolan M."/>
            <person name="Glavina Del Rio T."/>
            <person name="Cheng J.F."/>
            <person name="Bruce D."/>
            <person name="Goodwin L."/>
            <person name="Pitluck S."/>
            <person name="Liolios K."/>
            <person name="Ivanova N."/>
            <person name="Mikhailova N."/>
            <person name="Pati A."/>
            <person name="Chen A."/>
            <person name="Palaniappan K."/>
            <person name="Land M."/>
            <person name="Hauser L."/>
            <person name="Chang Y.J."/>
            <person name="Jeffries C.D."/>
            <person name="Rohde M."/>
            <person name="Spring S."/>
            <person name="Goker M."/>
            <person name="Wirth R."/>
            <person name="Woyke T."/>
            <person name="Bristow J."/>
            <person name="Eisen J.A."/>
            <person name="Markowitz V."/>
            <person name="Hugenholtz P."/>
            <person name="Klenk H.P."/>
            <person name="Kyrpides N.C."/>
        </authorList>
    </citation>
    <scope>NUCLEOTIDE SEQUENCE [LARGE SCALE GENOMIC DNA]</scope>
    <source>
        <strain evidence="14">DSM 14429 / JCM 11212 / NBRC 100878 / IC-017</strain>
    </source>
</reference>
<dbReference type="Pfam" id="PF13207">
    <property type="entry name" value="AAA_17"/>
    <property type="match status" value="1"/>
</dbReference>
<evidence type="ECO:0000256" key="1">
    <source>
        <dbReference type="ARBA" id="ARBA00000582"/>
    </source>
</evidence>
<dbReference type="EC" id="2.7.4.3" evidence="4 12"/>
<sequence>MKIVLVAVPGSGKSTTLKFVKEMLPDVTIVNYGDYMLEIAKRQYGITNRDDMRKKLPVEEYRKVQELAAEEIAKLPGDVIIDTHASIRVQGGFYPGLPDRIITKLRPDAIVLMEFDPKDILERRAKDVGLRDREQESPEDIEMHQLANRYYAFAAANAGECSVYILDFRRRPQSRPFEHAEIAAKFIVDLIMRSRGTKQ</sequence>
<dbReference type="Proteomes" id="UP000006681">
    <property type="component" value="Chromosome"/>
</dbReference>
<evidence type="ECO:0000256" key="3">
    <source>
        <dbReference type="ARBA" id="ARBA00007088"/>
    </source>
</evidence>
<reference evidence="14" key="2">
    <citation type="journal article" date="2010" name="Stand. Genomic Sci.">
        <title>Complete genome sequence of Vulcanisaeta distributa type strain (IC-017T).</title>
        <authorList>
            <person name="Mavromatis K."/>
            <person name="Sikorski J."/>
            <person name="Pabst E."/>
            <person name="Teshima H."/>
            <person name="Lapidus A."/>
            <person name="Lucas S."/>
            <person name="Nolan M."/>
            <person name="Glavina Del Rio T."/>
            <person name="Cheng J."/>
            <person name="Bruce D."/>
            <person name="Goodwin L."/>
            <person name="Pitluck S."/>
            <person name="Liolios K."/>
            <person name="Ivanova N."/>
            <person name="Mikhailova N."/>
            <person name="Pati A."/>
            <person name="Chen A."/>
            <person name="Palaniappan K."/>
            <person name="Land M."/>
            <person name="Hauser L."/>
            <person name="Chang Y."/>
            <person name="Jeffries C."/>
            <person name="Rohde M."/>
            <person name="Spring S."/>
            <person name="Goker M."/>
            <person name="Wirth R."/>
            <person name="Woyke T."/>
            <person name="Bristow J."/>
            <person name="Eisen J."/>
            <person name="Markowitz V."/>
            <person name="Hugenholtz P."/>
            <person name="Klenk H."/>
            <person name="Kyrpides N."/>
        </authorList>
    </citation>
    <scope>NUCLEOTIDE SEQUENCE [LARGE SCALE GENOMIC DNA]</scope>
    <source>
        <strain evidence="14">DSM 14429 / JCM 11212 / NBRC 100878 / IC-017</strain>
    </source>
</reference>
<evidence type="ECO:0000256" key="10">
    <source>
        <dbReference type="ARBA" id="ARBA00022840"/>
    </source>
</evidence>
<dbReference type="RefSeq" id="WP_013337461.1">
    <property type="nucleotide sequence ID" value="NC_014537.1"/>
</dbReference>
<dbReference type="GO" id="GO:0004017">
    <property type="term" value="F:AMP kinase activity"/>
    <property type="evidence" value="ECO:0007669"/>
    <property type="project" value="UniProtKB-UniRule"/>
</dbReference>
<evidence type="ECO:0000313" key="13">
    <source>
        <dbReference type="EMBL" id="ADN51736.1"/>
    </source>
</evidence>
<keyword evidence="14" id="KW-1185">Reference proteome</keyword>
<dbReference type="GO" id="GO:0005524">
    <property type="term" value="F:ATP binding"/>
    <property type="evidence" value="ECO:0007669"/>
    <property type="project" value="UniProtKB-UniRule"/>
</dbReference>
<organism evidence="13 14">
    <name type="scientific">Vulcanisaeta distributa (strain DSM 14429 / JCM 11212 / NBRC 100878 / IC-017)</name>
    <dbReference type="NCBI Taxonomy" id="572478"/>
    <lineage>
        <taxon>Archaea</taxon>
        <taxon>Thermoproteota</taxon>
        <taxon>Thermoprotei</taxon>
        <taxon>Thermoproteales</taxon>
        <taxon>Thermoproteaceae</taxon>
        <taxon>Vulcanisaeta</taxon>
    </lineage>
</organism>
<keyword evidence="10 12" id="KW-0067">ATP-binding</keyword>
<dbReference type="OrthoDB" id="26198at2157"/>
<evidence type="ECO:0000256" key="9">
    <source>
        <dbReference type="ARBA" id="ARBA00022777"/>
    </source>
</evidence>
<keyword evidence="7 12" id="KW-0808">Transferase</keyword>
<evidence type="ECO:0000256" key="12">
    <source>
        <dbReference type="HAMAP-Rule" id="MF_00234"/>
    </source>
</evidence>
<evidence type="ECO:0000313" key="14">
    <source>
        <dbReference type="Proteomes" id="UP000006681"/>
    </source>
</evidence>
<dbReference type="KEGG" id="vdi:Vdis_2369"/>
<evidence type="ECO:0000256" key="8">
    <source>
        <dbReference type="ARBA" id="ARBA00022741"/>
    </source>
</evidence>
<dbReference type="AlphaFoldDB" id="E1QR46"/>
<evidence type="ECO:0000256" key="4">
    <source>
        <dbReference type="ARBA" id="ARBA00012955"/>
    </source>
</evidence>
<dbReference type="InterPro" id="IPR027417">
    <property type="entry name" value="P-loop_NTPase"/>
</dbReference>
<comment type="similarity">
    <text evidence="3 12">Belongs to the archaeal adenylate kinase family.</text>
</comment>
<keyword evidence="8 12" id="KW-0547">Nucleotide-binding</keyword>
<name>E1QR46_VULDI</name>
<accession>E1QR46</accession>
<comment type="catalytic activity">
    <reaction evidence="1 12">
        <text>AMP + ATP = 2 ADP</text>
        <dbReference type="Rhea" id="RHEA:12973"/>
        <dbReference type="ChEBI" id="CHEBI:30616"/>
        <dbReference type="ChEBI" id="CHEBI:456215"/>
        <dbReference type="ChEBI" id="CHEBI:456216"/>
        <dbReference type="EC" id="2.7.4.3"/>
    </reaction>
</comment>
<dbReference type="HOGENOM" id="CLU_119371_0_0_2"/>
<keyword evidence="6 12" id="KW-0963">Cytoplasm</keyword>
<dbReference type="GeneID" id="9753324"/>
<gene>
    <name evidence="12" type="primary">adkA</name>
    <name evidence="13" type="ordered locus">Vdis_2369</name>
</gene>
<protein>
    <recommendedName>
        <fullName evidence="5 12">Adenylate kinase</fullName>
        <shortName evidence="12">AK</shortName>
        <ecNumber evidence="4 12">2.7.4.3</ecNumber>
    </recommendedName>
    <alternativeName>
        <fullName evidence="11 12">ATP-AMP transphosphorylase</fullName>
    </alternativeName>
</protein>
<dbReference type="STRING" id="572478.Vdis_2369"/>
<evidence type="ECO:0000256" key="2">
    <source>
        <dbReference type="ARBA" id="ARBA00004496"/>
    </source>
</evidence>
<feature type="binding site" evidence="12">
    <location>
        <begin position="7"/>
        <end position="15"/>
    </location>
    <ligand>
        <name>ATP</name>
        <dbReference type="ChEBI" id="CHEBI:30616"/>
    </ligand>
</feature>
<dbReference type="Gene3D" id="3.40.50.300">
    <property type="entry name" value="P-loop containing nucleotide triphosphate hydrolases"/>
    <property type="match status" value="1"/>
</dbReference>